<dbReference type="InterPro" id="IPR036318">
    <property type="entry name" value="FAD-bd_PCMH-like_sf"/>
</dbReference>
<dbReference type="PANTHER" id="PTHR42973:SF39">
    <property type="entry name" value="FAD-BINDING PCMH-TYPE DOMAIN-CONTAINING PROTEIN"/>
    <property type="match status" value="1"/>
</dbReference>
<sequence length="372" mass="39827">MSDSLSRPTSKLDLAICGGGHSASGASSTEGGLVIDMGKKMNGVRVDTEKKVACVQGGALWGDVDAASMKHGLVALGGVVNHTGVGGLTVGGGYGWLTGQHGMVIDNLVSATVVTASGEILAASDTENIDLFWAIRGGGSNFGPVTEFVYKLHEQRADVYITSKHPRDSMAKMHFLIFPGENASQILDEIEQWRKSQSNKEALHLLFVAGPDGKPCVLLMAMYNGSLKEGEGRFNRFAALGPAVNKSRMMPYPEINALQNHATVHGKNRLLRGVFVPGFDKELFLRVEPARQKMVAEYPSTASSAIALESYHAEKVASVSVEATAYAGRNTHLNLCLILNWDDDKLTPQVRELSRSVVHSIVGKETGTYSSA</sequence>
<dbReference type="InterPro" id="IPR016167">
    <property type="entry name" value="FAD-bd_PCMH_sub1"/>
</dbReference>
<dbReference type="Gene3D" id="3.30.465.10">
    <property type="match status" value="1"/>
</dbReference>
<evidence type="ECO:0000256" key="1">
    <source>
        <dbReference type="ARBA" id="ARBA00001974"/>
    </source>
</evidence>
<evidence type="ECO:0000313" key="8">
    <source>
        <dbReference type="Proteomes" id="UP000027195"/>
    </source>
</evidence>
<dbReference type="InParanoid" id="A0A067ML98"/>
<gene>
    <name evidence="7" type="ORF">BOTBODRAFT_146774</name>
</gene>
<dbReference type="STRING" id="930990.A0A067ML98"/>
<keyword evidence="4" id="KW-0274">FAD</keyword>
<dbReference type="OrthoDB" id="415825at2759"/>
<protein>
    <recommendedName>
        <fullName evidence="6">FAD-binding PCMH-type domain-containing protein</fullName>
    </recommendedName>
</protein>
<dbReference type="GO" id="GO:0071949">
    <property type="term" value="F:FAD binding"/>
    <property type="evidence" value="ECO:0007669"/>
    <property type="project" value="InterPro"/>
</dbReference>
<evidence type="ECO:0000313" key="7">
    <source>
        <dbReference type="EMBL" id="KDQ12316.1"/>
    </source>
</evidence>
<keyword evidence="3" id="KW-0285">Flavoprotein</keyword>
<dbReference type="Proteomes" id="UP000027195">
    <property type="component" value="Unassembled WGS sequence"/>
</dbReference>
<dbReference type="EMBL" id="KL198051">
    <property type="protein sequence ID" value="KDQ12316.1"/>
    <property type="molecule type" value="Genomic_DNA"/>
</dbReference>
<name>A0A067ML98_BOTB1</name>
<evidence type="ECO:0000256" key="3">
    <source>
        <dbReference type="ARBA" id="ARBA00022630"/>
    </source>
</evidence>
<evidence type="ECO:0000256" key="5">
    <source>
        <dbReference type="ARBA" id="ARBA00023002"/>
    </source>
</evidence>
<dbReference type="PANTHER" id="PTHR42973">
    <property type="entry name" value="BINDING OXIDOREDUCTASE, PUTATIVE (AFU_ORTHOLOGUE AFUA_1G17690)-RELATED"/>
    <property type="match status" value="1"/>
</dbReference>
<proteinExistence type="inferred from homology"/>
<organism evidence="7 8">
    <name type="scientific">Botryobasidium botryosum (strain FD-172 SS1)</name>
    <dbReference type="NCBI Taxonomy" id="930990"/>
    <lineage>
        <taxon>Eukaryota</taxon>
        <taxon>Fungi</taxon>
        <taxon>Dikarya</taxon>
        <taxon>Basidiomycota</taxon>
        <taxon>Agaricomycotina</taxon>
        <taxon>Agaricomycetes</taxon>
        <taxon>Cantharellales</taxon>
        <taxon>Botryobasidiaceae</taxon>
        <taxon>Botryobasidium</taxon>
    </lineage>
</organism>
<evidence type="ECO:0000256" key="4">
    <source>
        <dbReference type="ARBA" id="ARBA00022827"/>
    </source>
</evidence>
<comment type="similarity">
    <text evidence="2">Belongs to the oxygen-dependent FAD-linked oxidoreductase family.</text>
</comment>
<dbReference type="InterPro" id="IPR050416">
    <property type="entry name" value="FAD-linked_Oxidoreductase"/>
</dbReference>
<dbReference type="Pfam" id="PF01565">
    <property type="entry name" value="FAD_binding_4"/>
    <property type="match status" value="1"/>
</dbReference>
<feature type="non-terminal residue" evidence="7">
    <location>
        <position position="372"/>
    </location>
</feature>
<dbReference type="HOGENOM" id="CLU_018354_10_0_1"/>
<dbReference type="Gene3D" id="3.30.43.10">
    <property type="entry name" value="Uridine Diphospho-n-acetylenolpyruvylglucosamine Reductase, domain 2"/>
    <property type="match status" value="1"/>
</dbReference>
<dbReference type="SUPFAM" id="SSF56176">
    <property type="entry name" value="FAD-binding/transporter-associated domain-like"/>
    <property type="match status" value="1"/>
</dbReference>
<dbReference type="Gene3D" id="3.40.462.20">
    <property type="match status" value="1"/>
</dbReference>
<reference evidence="8" key="1">
    <citation type="journal article" date="2014" name="Proc. Natl. Acad. Sci. U.S.A.">
        <title>Extensive sampling of basidiomycete genomes demonstrates inadequacy of the white-rot/brown-rot paradigm for wood decay fungi.</title>
        <authorList>
            <person name="Riley R."/>
            <person name="Salamov A.A."/>
            <person name="Brown D.W."/>
            <person name="Nagy L.G."/>
            <person name="Floudas D."/>
            <person name="Held B.W."/>
            <person name="Levasseur A."/>
            <person name="Lombard V."/>
            <person name="Morin E."/>
            <person name="Otillar R."/>
            <person name="Lindquist E.A."/>
            <person name="Sun H."/>
            <person name="LaButti K.M."/>
            <person name="Schmutz J."/>
            <person name="Jabbour D."/>
            <person name="Luo H."/>
            <person name="Baker S.E."/>
            <person name="Pisabarro A.G."/>
            <person name="Walton J.D."/>
            <person name="Blanchette R.A."/>
            <person name="Henrissat B."/>
            <person name="Martin F."/>
            <person name="Cullen D."/>
            <person name="Hibbett D.S."/>
            <person name="Grigoriev I.V."/>
        </authorList>
    </citation>
    <scope>NUCLEOTIDE SEQUENCE [LARGE SCALE GENOMIC DNA]</scope>
    <source>
        <strain evidence="8">FD-172 SS1</strain>
    </source>
</reference>
<dbReference type="AlphaFoldDB" id="A0A067ML98"/>
<evidence type="ECO:0000259" key="6">
    <source>
        <dbReference type="PROSITE" id="PS51387"/>
    </source>
</evidence>
<dbReference type="InterPro" id="IPR006094">
    <property type="entry name" value="Oxid_FAD_bind_N"/>
</dbReference>
<feature type="domain" description="FAD-binding PCMH-type" evidence="6">
    <location>
        <begin position="1"/>
        <end position="155"/>
    </location>
</feature>
<comment type="cofactor">
    <cofactor evidence="1">
        <name>FAD</name>
        <dbReference type="ChEBI" id="CHEBI:57692"/>
    </cofactor>
</comment>
<keyword evidence="8" id="KW-1185">Reference proteome</keyword>
<dbReference type="InterPro" id="IPR016169">
    <property type="entry name" value="FAD-bd_PCMH_sub2"/>
</dbReference>
<dbReference type="GO" id="GO:0016491">
    <property type="term" value="F:oxidoreductase activity"/>
    <property type="evidence" value="ECO:0007669"/>
    <property type="project" value="UniProtKB-KW"/>
</dbReference>
<evidence type="ECO:0000256" key="2">
    <source>
        <dbReference type="ARBA" id="ARBA00005466"/>
    </source>
</evidence>
<keyword evidence="5" id="KW-0560">Oxidoreductase</keyword>
<accession>A0A067ML98</accession>
<dbReference type="InterPro" id="IPR016166">
    <property type="entry name" value="FAD-bd_PCMH"/>
</dbReference>
<dbReference type="PROSITE" id="PS51387">
    <property type="entry name" value="FAD_PCMH"/>
    <property type="match status" value="1"/>
</dbReference>